<evidence type="ECO:0000256" key="3">
    <source>
        <dbReference type="SAM" id="Coils"/>
    </source>
</evidence>
<proteinExistence type="inferred from homology"/>
<evidence type="ECO:0000256" key="4">
    <source>
        <dbReference type="SAM" id="MobiDB-lite"/>
    </source>
</evidence>
<evidence type="ECO:0008006" key="7">
    <source>
        <dbReference type="Google" id="ProtNLM"/>
    </source>
</evidence>
<name>A0A9D5CHA4_9LILI</name>
<evidence type="ECO:0000256" key="2">
    <source>
        <dbReference type="ARBA" id="ARBA00023054"/>
    </source>
</evidence>
<comment type="caution">
    <text evidence="5">The sequence shown here is derived from an EMBL/GenBank/DDBJ whole genome shotgun (WGS) entry which is preliminary data.</text>
</comment>
<accession>A0A9D5CHA4</accession>
<comment type="similarity">
    <text evidence="1">Belongs to the FPP family.</text>
</comment>
<protein>
    <recommendedName>
        <fullName evidence="7">Filament-like plant protein 3</fullName>
    </recommendedName>
</protein>
<gene>
    <name evidence="5" type="ORF">J5N97_021215</name>
</gene>
<dbReference type="Pfam" id="PF05911">
    <property type="entry name" value="FPP"/>
    <property type="match status" value="4"/>
</dbReference>
<sequence length="773" mass="86467">MDRRSWLWRRKSSEKSPGETESWGSVSSHSEKYSDDHENIKASPNYVQSPEVSSKIDNNEHETVKSLTDKLSAALSSINVKEDLVKQHAKVAEEAVSGWEKAEIEVVALKQQLEATAQKNTALEDRIGHLDGALKECVRELRISREEQEQKIRDAVIKKSKDWEAEKSELEGQLSEFRSQLEAAKAEVASSVDHGLQSKFEASEKEISTLKVAVLAQSKDLHMRTLERDLSIQAAETASKQHLESIKKVAKLEAECRRLRGIGRKTSFTNDYRMGNSVCMESVTDSQSDCGERLLGLENDASCSDSWATALIAELDQFKNDKVGTRSLATSVEIELMDDFLEMERLVALPETESGISRFEVEANASEGNSKVETQIMHRQITGLEAKIEKMETEKVELELALTNTRKQLESSTNQVRKAEVKITELQRQLDLADRAKQLSMLEAIDAEEKRKALASQLELAQTEVRNLSENLCQLEGNIDKERPLLVEFTAKIEAAEETREILESQLQSASLEAGKLRDRICILEGEVEKEKAVSAEFSAKLGALETAREALESQLESAHLEVRQLQDKVSILEREVKEERVLSAEFAAKSENAEAARKTLENQLAVADLEVRKLHDNIISLEKKIDEEKSSSEALVAKCQNLEDELSRKKRETEFRRVTSSNGEQKLRQEKDHAVAAGKLAACQKTIASLNRHLQLLTTLDDLMLESEMPELSDSLPDLRIENTKELHSSDSSTDPNGKIAGATPCLDSTSASPLHEIEKYPENVSNPIENQ</sequence>
<feature type="coiled-coil region" evidence="3">
    <location>
        <begin position="99"/>
        <end position="187"/>
    </location>
</feature>
<dbReference type="PANTHER" id="PTHR31580:SF49">
    <property type="entry name" value="FILAMENT-LIKE PLANT PROTEIN 3"/>
    <property type="match status" value="1"/>
</dbReference>
<evidence type="ECO:0000313" key="6">
    <source>
        <dbReference type="Proteomes" id="UP001085076"/>
    </source>
</evidence>
<feature type="region of interest" description="Disordered" evidence="4">
    <location>
        <begin position="725"/>
        <end position="773"/>
    </location>
</feature>
<keyword evidence="2 3" id="KW-0175">Coiled coil</keyword>
<dbReference type="EMBL" id="JAGGNH010000005">
    <property type="protein sequence ID" value="KAJ0973256.1"/>
    <property type="molecule type" value="Genomic_DNA"/>
</dbReference>
<dbReference type="AlphaFoldDB" id="A0A9D5CHA4"/>
<keyword evidence="6" id="KW-1185">Reference proteome</keyword>
<feature type="region of interest" description="Disordered" evidence="4">
    <location>
        <begin position="1"/>
        <end position="61"/>
    </location>
</feature>
<feature type="compositionally biased region" description="Basic and acidic residues" evidence="4">
    <location>
        <begin position="1"/>
        <end position="18"/>
    </location>
</feature>
<feature type="compositionally biased region" description="Basic and acidic residues" evidence="4">
    <location>
        <begin position="29"/>
        <end position="40"/>
    </location>
</feature>
<feature type="compositionally biased region" description="Polar residues" evidence="4">
    <location>
        <begin position="45"/>
        <end position="56"/>
    </location>
</feature>
<dbReference type="PANTHER" id="PTHR31580">
    <property type="entry name" value="FILAMENT-LIKE PLANT PROTEIN 4"/>
    <property type="match status" value="1"/>
</dbReference>
<dbReference type="Proteomes" id="UP001085076">
    <property type="component" value="Miscellaneous, Linkage group lg05"/>
</dbReference>
<evidence type="ECO:0000256" key="1">
    <source>
        <dbReference type="ARBA" id="ARBA00005921"/>
    </source>
</evidence>
<dbReference type="InterPro" id="IPR008587">
    <property type="entry name" value="FPP_plant"/>
</dbReference>
<evidence type="ECO:0000313" key="5">
    <source>
        <dbReference type="EMBL" id="KAJ0973256.1"/>
    </source>
</evidence>
<reference evidence="5" key="1">
    <citation type="submission" date="2021-03" db="EMBL/GenBank/DDBJ databases">
        <authorList>
            <person name="Li Z."/>
            <person name="Yang C."/>
        </authorList>
    </citation>
    <scope>NUCLEOTIDE SEQUENCE</scope>
    <source>
        <strain evidence="5">Dzin_1.0</strain>
        <tissue evidence="5">Leaf</tissue>
    </source>
</reference>
<organism evidence="5 6">
    <name type="scientific">Dioscorea zingiberensis</name>
    <dbReference type="NCBI Taxonomy" id="325984"/>
    <lineage>
        <taxon>Eukaryota</taxon>
        <taxon>Viridiplantae</taxon>
        <taxon>Streptophyta</taxon>
        <taxon>Embryophyta</taxon>
        <taxon>Tracheophyta</taxon>
        <taxon>Spermatophyta</taxon>
        <taxon>Magnoliopsida</taxon>
        <taxon>Liliopsida</taxon>
        <taxon>Dioscoreales</taxon>
        <taxon>Dioscoreaceae</taxon>
        <taxon>Dioscorea</taxon>
    </lineage>
</organism>
<reference evidence="5" key="2">
    <citation type="journal article" date="2022" name="Hortic Res">
        <title>The genome of Dioscorea zingiberensis sheds light on the biosynthesis, origin and evolution of the medicinally important diosgenin saponins.</title>
        <authorList>
            <person name="Li Y."/>
            <person name="Tan C."/>
            <person name="Li Z."/>
            <person name="Guo J."/>
            <person name="Li S."/>
            <person name="Chen X."/>
            <person name="Wang C."/>
            <person name="Dai X."/>
            <person name="Yang H."/>
            <person name="Song W."/>
            <person name="Hou L."/>
            <person name="Xu J."/>
            <person name="Tong Z."/>
            <person name="Xu A."/>
            <person name="Yuan X."/>
            <person name="Wang W."/>
            <person name="Yang Q."/>
            <person name="Chen L."/>
            <person name="Sun Z."/>
            <person name="Wang K."/>
            <person name="Pan B."/>
            <person name="Chen J."/>
            <person name="Bao Y."/>
            <person name="Liu F."/>
            <person name="Qi X."/>
            <person name="Gang D.R."/>
            <person name="Wen J."/>
            <person name="Li J."/>
        </authorList>
    </citation>
    <scope>NUCLEOTIDE SEQUENCE</scope>
    <source>
        <strain evidence="5">Dzin_1.0</strain>
    </source>
</reference>
<dbReference type="OrthoDB" id="128924at2759"/>
<feature type="coiled-coil region" evidence="3">
    <location>
        <begin position="381"/>
        <end position="653"/>
    </location>
</feature>